<dbReference type="Gene3D" id="3.40.640.10">
    <property type="entry name" value="Type I PLP-dependent aspartate aminotransferase-like (Major domain)"/>
    <property type="match status" value="1"/>
</dbReference>
<name>A0A0F8AZJ2_CERFI</name>
<comment type="caution">
    <text evidence="6">The sequence shown here is derived from an EMBL/GenBank/DDBJ whole genome shotgun (WGS) entry which is preliminary data.</text>
</comment>
<keyword evidence="5 6" id="KW-0012">Acyltransferase</keyword>
<sequence>MAPSYSTQQKNHVKLSDAEIDELVDDWTPEPLVASQSILDQRVTQTAPVIAGPSGPKSKLTTGKTVTNLGSFNFYNLNANEVIKEKAIEVLRAYGVGPCGPPQFYGTQDVHVKTEADIAAYIASESISQIKSNPDLIAECRKNIRIIRAQIEGRNEYVTCTSNIENPVILIIFKPEVVRNRHLSEDEQERLLQAVVEEPALKVCTTIGLDKKEVEAAGQVIQSAIVKVMNRDSLMP</sequence>
<comment type="cofactor">
    <cofactor evidence="1">
        <name>pyridoxal 5'-phosphate</name>
        <dbReference type="ChEBI" id="CHEBI:597326"/>
    </cofactor>
</comment>
<dbReference type="GO" id="GO:0016020">
    <property type="term" value="C:membrane"/>
    <property type="evidence" value="ECO:0007669"/>
    <property type="project" value="GOC"/>
</dbReference>
<keyword evidence="4" id="KW-0663">Pyridoxal phosphate</keyword>
<protein>
    <submittedName>
        <fullName evidence="6">Serine palmitoyltransferase 1</fullName>
        <ecNumber evidence="6">2.3.1.50</ecNumber>
    </submittedName>
</protein>
<dbReference type="InterPro" id="IPR015422">
    <property type="entry name" value="PyrdxlP-dep_Trfase_small"/>
</dbReference>
<proteinExistence type="inferred from homology"/>
<accession>A0A0F8AZJ2</accession>
<keyword evidence="3 6" id="KW-0808">Transferase</keyword>
<evidence type="ECO:0000256" key="1">
    <source>
        <dbReference type="ARBA" id="ARBA00001933"/>
    </source>
</evidence>
<dbReference type="Proteomes" id="UP000034841">
    <property type="component" value="Unassembled WGS sequence"/>
</dbReference>
<keyword evidence="7" id="KW-1185">Reference proteome</keyword>
<evidence type="ECO:0000256" key="5">
    <source>
        <dbReference type="ARBA" id="ARBA00023315"/>
    </source>
</evidence>
<dbReference type="InterPro" id="IPR015424">
    <property type="entry name" value="PyrdxlP-dep_Trfase"/>
</dbReference>
<dbReference type="PANTHER" id="PTHR13693:SF2">
    <property type="entry name" value="SERINE PALMITOYLTRANSFERASE 1"/>
    <property type="match status" value="1"/>
</dbReference>
<evidence type="ECO:0000256" key="3">
    <source>
        <dbReference type="ARBA" id="ARBA00022679"/>
    </source>
</evidence>
<evidence type="ECO:0000313" key="7">
    <source>
        <dbReference type="Proteomes" id="UP000034841"/>
    </source>
</evidence>
<evidence type="ECO:0000313" key="6">
    <source>
        <dbReference type="EMBL" id="KKF92350.1"/>
    </source>
</evidence>
<evidence type="ECO:0000256" key="2">
    <source>
        <dbReference type="ARBA" id="ARBA00008392"/>
    </source>
</evidence>
<dbReference type="EMBL" id="LBBL01000446">
    <property type="protein sequence ID" value="KKF92350.1"/>
    <property type="molecule type" value="Genomic_DNA"/>
</dbReference>
<dbReference type="InterPro" id="IPR050087">
    <property type="entry name" value="AON_synthase_class-II"/>
</dbReference>
<evidence type="ECO:0000256" key="4">
    <source>
        <dbReference type="ARBA" id="ARBA00022898"/>
    </source>
</evidence>
<gene>
    <name evidence="6" type="primary">lcb1</name>
    <name evidence="6" type="ORF">CFO_g5298</name>
</gene>
<dbReference type="GO" id="GO:0004758">
    <property type="term" value="F:serine C-palmitoyltransferase activity"/>
    <property type="evidence" value="ECO:0007669"/>
    <property type="project" value="UniProtKB-EC"/>
</dbReference>
<dbReference type="InterPro" id="IPR015421">
    <property type="entry name" value="PyrdxlP-dep_Trfase_major"/>
</dbReference>
<dbReference type="SUPFAM" id="SSF53383">
    <property type="entry name" value="PLP-dependent transferases"/>
    <property type="match status" value="1"/>
</dbReference>
<reference evidence="6 7" key="1">
    <citation type="submission" date="2015-04" db="EMBL/GenBank/DDBJ databases">
        <title>Genome sequence of Ceratocystis platani, a major pathogen of plane trees.</title>
        <authorList>
            <person name="Belbahri L."/>
        </authorList>
    </citation>
    <scope>NUCLEOTIDE SEQUENCE [LARGE SCALE GENOMIC DNA]</scope>
    <source>
        <strain evidence="6 7">CFO</strain>
    </source>
</reference>
<dbReference type="PANTHER" id="PTHR13693">
    <property type="entry name" value="CLASS II AMINOTRANSFERASE/8-AMINO-7-OXONONANOATE SYNTHASE"/>
    <property type="match status" value="1"/>
</dbReference>
<dbReference type="AlphaFoldDB" id="A0A0F8AZJ2"/>
<dbReference type="GO" id="GO:0005783">
    <property type="term" value="C:endoplasmic reticulum"/>
    <property type="evidence" value="ECO:0007669"/>
    <property type="project" value="TreeGrafter"/>
</dbReference>
<dbReference type="EC" id="2.3.1.50" evidence="6"/>
<organism evidence="6 7">
    <name type="scientific">Ceratocystis fimbriata f. sp. platani</name>
    <dbReference type="NCBI Taxonomy" id="88771"/>
    <lineage>
        <taxon>Eukaryota</taxon>
        <taxon>Fungi</taxon>
        <taxon>Dikarya</taxon>
        <taxon>Ascomycota</taxon>
        <taxon>Pezizomycotina</taxon>
        <taxon>Sordariomycetes</taxon>
        <taxon>Hypocreomycetidae</taxon>
        <taxon>Microascales</taxon>
        <taxon>Ceratocystidaceae</taxon>
        <taxon>Ceratocystis</taxon>
    </lineage>
</organism>
<comment type="similarity">
    <text evidence="2">Belongs to the class-II pyridoxal-phosphate-dependent aminotransferase family.</text>
</comment>
<dbReference type="GO" id="GO:0046513">
    <property type="term" value="P:ceramide biosynthetic process"/>
    <property type="evidence" value="ECO:0007669"/>
    <property type="project" value="TreeGrafter"/>
</dbReference>
<dbReference type="Gene3D" id="3.90.1150.10">
    <property type="entry name" value="Aspartate Aminotransferase, domain 1"/>
    <property type="match status" value="1"/>
</dbReference>
<dbReference type="GO" id="GO:0046512">
    <property type="term" value="P:sphingosine biosynthetic process"/>
    <property type="evidence" value="ECO:0007669"/>
    <property type="project" value="TreeGrafter"/>
</dbReference>
<dbReference type="OrthoDB" id="3168162at2759"/>